<gene>
    <name evidence="3" type="ORF">JI741_27430</name>
</gene>
<feature type="chain" id="PRO_5045912677" description="Hint domain-containing protein" evidence="1">
    <location>
        <begin position="24"/>
        <end position="335"/>
    </location>
</feature>
<dbReference type="Gene3D" id="2.170.16.10">
    <property type="entry name" value="Hedgehog/Intein (Hint) domain"/>
    <property type="match status" value="1"/>
</dbReference>
<keyword evidence="1" id="KW-0732">Signal</keyword>
<proteinExistence type="predicted"/>
<dbReference type="SUPFAM" id="SSF51294">
    <property type="entry name" value="Hedgehog/intein (Hint) domain"/>
    <property type="match status" value="1"/>
</dbReference>
<evidence type="ECO:0000313" key="4">
    <source>
        <dbReference type="Proteomes" id="UP000613030"/>
    </source>
</evidence>
<feature type="domain" description="Hint" evidence="2">
    <location>
        <begin position="178"/>
        <end position="290"/>
    </location>
</feature>
<dbReference type="Proteomes" id="UP000613030">
    <property type="component" value="Unassembled WGS sequence"/>
</dbReference>
<name>A0ABS1KZV1_9BACT</name>
<feature type="signal peptide" evidence="1">
    <location>
        <begin position="1"/>
        <end position="23"/>
    </location>
</feature>
<dbReference type="InterPro" id="IPR036844">
    <property type="entry name" value="Hint_dom_sf"/>
</dbReference>
<evidence type="ECO:0000313" key="3">
    <source>
        <dbReference type="EMBL" id="MBL0744993.1"/>
    </source>
</evidence>
<comment type="caution">
    <text evidence="3">The sequence shown here is derived from an EMBL/GenBank/DDBJ whole genome shotgun (WGS) entry which is preliminary data.</text>
</comment>
<dbReference type="InterPro" id="IPR001767">
    <property type="entry name" value="Hedgehog_Hint"/>
</dbReference>
<dbReference type="InterPro" id="IPR003587">
    <property type="entry name" value="Hint_dom_N"/>
</dbReference>
<evidence type="ECO:0000259" key="2">
    <source>
        <dbReference type="SMART" id="SM00306"/>
    </source>
</evidence>
<dbReference type="CDD" id="cd00081">
    <property type="entry name" value="Hint"/>
    <property type="match status" value="1"/>
</dbReference>
<organism evidence="3 4">
    <name type="scientific">Chryseolinea lacunae</name>
    <dbReference type="NCBI Taxonomy" id="2801331"/>
    <lineage>
        <taxon>Bacteria</taxon>
        <taxon>Pseudomonadati</taxon>
        <taxon>Bacteroidota</taxon>
        <taxon>Cytophagia</taxon>
        <taxon>Cytophagales</taxon>
        <taxon>Fulvivirgaceae</taxon>
        <taxon>Chryseolinea</taxon>
    </lineage>
</organism>
<keyword evidence="4" id="KW-1185">Reference proteome</keyword>
<dbReference type="InterPro" id="IPR006141">
    <property type="entry name" value="Intein_N"/>
</dbReference>
<accession>A0ABS1KZV1</accession>
<sequence length="335" mass="37283">MKRKSTAIVFALAMMFMGAAVSAQETVNPRPLTLAEYEKAKSFTIKDLDNETYAKFENAYILDRYELRKPYFITGDDGLKKRIDLYKLVAKEGMQELGLMIFYTNEKNTQYKACLPNFTADAKVWEKYFEDIHGIDKVEKNFVLKLSYVLSKEVGYQLYKAANQGKDLSKESATYGNDICFPGDQQVTLANGAKKSLAALKPGDEVVTVNPSTKASTVIKVKTLVEHEAKNYAITKLVLMRAITSQTTAGHDVKLSARTLEATPNHPVLTSAGQSKMGDVKENDTVLCLNPLTNNYEPFTVVSKQEYAGGVQKVYNIEAGDGTPFLMNDVMVLQK</sequence>
<dbReference type="EMBL" id="JAERRB010000013">
    <property type="protein sequence ID" value="MBL0744993.1"/>
    <property type="molecule type" value="Genomic_DNA"/>
</dbReference>
<dbReference type="RefSeq" id="WP_202015098.1">
    <property type="nucleotide sequence ID" value="NZ_JAERRB010000013.1"/>
</dbReference>
<dbReference type="PROSITE" id="PS50817">
    <property type="entry name" value="INTEIN_N_TER"/>
    <property type="match status" value="1"/>
</dbReference>
<evidence type="ECO:0000256" key="1">
    <source>
        <dbReference type="SAM" id="SignalP"/>
    </source>
</evidence>
<dbReference type="SMART" id="SM00306">
    <property type="entry name" value="HintN"/>
    <property type="match status" value="1"/>
</dbReference>
<reference evidence="3 4" key="1">
    <citation type="submission" date="2021-01" db="EMBL/GenBank/DDBJ databases">
        <title>Chryseolinea sp. Jin1 Genome sequencing and assembly.</title>
        <authorList>
            <person name="Kim I."/>
        </authorList>
    </citation>
    <scope>NUCLEOTIDE SEQUENCE [LARGE SCALE GENOMIC DNA]</scope>
    <source>
        <strain evidence="3 4">Jin1</strain>
    </source>
</reference>
<protein>
    <recommendedName>
        <fullName evidence="2">Hint domain-containing protein</fullName>
    </recommendedName>
</protein>
<dbReference type="Pfam" id="PF01079">
    <property type="entry name" value="Hint"/>
    <property type="match status" value="1"/>
</dbReference>